<evidence type="ECO:0000256" key="3">
    <source>
        <dbReference type="ARBA" id="ARBA00022741"/>
    </source>
</evidence>
<sequence>MTKKIAVINDLSGFGRCSLTAAISVLSAMGVQACPLPTALLTAQTGYPSYYCDDYTDKMEHYRREWNKMQVNFTGIYTGYVANERQIHEIFSFLDTFYQKETFLLVDPVMGDNGHTYGMYNDELCRLMRLLAAKADLITPNLTELCLLSGTDFHDLPESGKPQALLDTVREMAQALCEKGTKSVVVTGIHFQDLADGSKKIGNLYVSPLESGLASFPDMEGSFSGTGDLFASVLAGGYARGDSLSQAVLLAGSFLEDALRDSVREGIPYNDGVNFEKYLYYLLPKQ</sequence>
<dbReference type="InterPro" id="IPR004625">
    <property type="entry name" value="PyrdxlKinase"/>
</dbReference>
<dbReference type="RefSeq" id="WP_072853773.1">
    <property type="nucleotide sequence ID" value="NZ_FQVI01000022.1"/>
</dbReference>
<dbReference type="SUPFAM" id="SSF53613">
    <property type="entry name" value="Ribokinase-like"/>
    <property type="match status" value="1"/>
</dbReference>
<dbReference type="PROSITE" id="PS51257">
    <property type="entry name" value="PROKAR_LIPOPROTEIN"/>
    <property type="match status" value="1"/>
</dbReference>
<dbReference type="Pfam" id="PF08543">
    <property type="entry name" value="Phos_pyr_kin"/>
    <property type="match status" value="1"/>
</dbReference>
<evidence type="ECO:0000256" key="5">
    <source>
        <dbReference type="ARBA" id="ARBA00022840"/>
    </source>
</evidence>
<evidence type="ECO:0000256" key="2">
    <source>
        <dbReference type="ARBA" id="ARBA00022679"/>
    </source>
</evidence>
<dbReference type="Gene3D" id="3.40.1190.20">
    <property type="match status" value="1"/>
</dbReference>
<dbReference type="CDD" id="cd01173">
    <property type="entry name" value="pyridoxal_pyridoxamine_kinase"/>
    <property type="match status" value="1"/>
</dbReference>
<dbReference type="STRING" id="1122155.SAMN02745158_03329"/>
<keyword evidence="2" id="KW-0808">Transferase</keyword>
<evidence type="ECO:0000256" key="4">
    <source>
        <dbReference type="ARBA" id="ARBA00022777"/>
    </source>
</evidence>
<evidence type="ECO:0000313" key="8">
    <source>
        <dbReference type="EMBL" id="SHF33592.1"/>
    </source>
</evidence>
<evidence type="ECO:0000313" key="9">
    <source>
        <dbReference type="Proteomes" id="UP000184245"/>
    </source>
</evidence>
<feature type="domain" description="Pyridoxamine kinase/Phosphomethylpyrimidine kinase" evidence="7">
    <location>
        <begin position="20"/>
        <end position="265"/>
    </location>
</feature>
<dbReference type="GO" id="GO:0005524">
    <property type="term" value="F:ATP binding"/>
    <property type="evidence" value="ECO:0007669"/>
    <property type="project" value="UniProtKB-KW"/>
</dbReference>
<keyword evidence="5" id="KW-0067">ATP-binding</keyword>
<name>A0A1M5AUH3_9CLOT</name>
<dbReference type="PANTHER" id="PTHR10534:SF2">
    <property type="entry name" value="PYRIDOXAL KINASE"/>
    <property type="match status" value="1"/>
</dbReference>
<dbReference type="GO" id="GO:0005829">
    <property type="term" value="C:cytosol"/>
    <property type="evidence" value="ECO:0007669"/>
    <property type="project" value="TreeGrafter"/>
</dbReference>
<dbReference type="InterPro" id="IPR013749">
    <property type="entry name" value="PM/HMP-P_kinase-1"/>
</dbReference>
<dbReference type="AlphaFoldDB" id="A0A1M5AUH3"/>
<feature type="chain" id="PRO_5012635235" description="pyridoxal kinase" evidence="6">
    <location>
        <begin position="34"/>
        <end position="286"/>
    </location>
</feature>
<evidence type="ECO:0000256" key="1">
    <source>
        <dbReference type="ARBA" id="ARBA00012104"/>
    </source>
</evidence>
<keyword evidence="3" id="KW-0547">Nucleotide-binding</keyword>
<keyword evidence="9" id="KW-1185">Reference proteome</keyword>
<dbReference type="OrthoDB" id="9800808at2"/>
<dbReference type="EC" id="2.7.1.35" evidence="1"/>
<protein>
    <recommendedName>
        <fullName evidence="1">pyridoxal kinase</fullName>
        <ecNumber evidence="1">2.7.1.35</ecNumber>
    </recommendedName>
</protein>
<dbReference type="GO" id="GO:0009443">
    <property type="term" value="P:pyridoxal 5'-phosphate salvage"/>
    <property type="evidence" value="ECO:0007669"/>
    <property type="project" value="InterPro"/>
</dbReference>
<accession>A0A1M5AUH3</accession>
<dbReference type="PANTHER" id="PTHR10534">
    <property type="entry name" value="PYRIDOXAL KINASE"/>
    <property type="match status" value="1"/>
</dbReference>
<dbReference type="Proteomes" id="UP000184245">
    <property type="component" value="Unassembled WGS sequence"/>
</dbReference>
<reference evidence="8 9" key="1">
    <citation type="submission" date="2016-11" db="EMBL/GenBank/DDBJ databases">
        <authorList>
            <person name="Jaros S."/>
            <person name="Januszkiewicz K."/>
            <person name="Wedrychowicz H."/>
        </authorList>
    </citation>
    <scope>NUCLEOTIDE SEQUENCE [LARGE SCALE GENOMIC DNA]</scope>
    <source>
        <strain evidence="8 9">DSM 17459</strain>
    </source>
</reference>
<organism evidence="8 9">
    <name type="scientific">Lactonifactor longoviformis DSM 17459</name>
    <dbReference type="NCBI Taxonomy" id="1122155"/>
    <lineage>
        <taxon>Bacteria</taxon>
        <taxon>Bacillati</taxon>
        <taxon>Bacillota</taxon>
        <taxon>Clostridia</taxon>
        <taxon>Eubacteriales</taxon>
        <taxon>Clostridiaceae</taxon>
        <taxon>Lactonifactor</taxon>
    </lineage>
</organism>
<feature type="signal peptide" evidence="6">
    <location>
        <begin position="1"/>
        <end position="33"/>
    </location>
</feature>
<evidence type="ECO:0000259" key="7">
    <source>
        <dbReference type="Pfam" id="PF08543"/>
    </source>
</evidence>
<keyword evidence="4 8" id="KW-0418">Kinase</keyword>
<gene>
    <name evidence="8" type="ORF">SAMN02745158_03329</name>
</gene>
<dbReference type="GO" id="GO:0008478">
    <property type="term" value="F:pyridoxal kinase activity"/>
    <property type="evidence" value="ECO:0007669"/>
    <property type="project" value="UniProtKB-EC"/>
</dbReference>
<evidence type="ECO:0000256" key="6">
    <source>
        <dbReference type="SAM" id="SignalP"/>
    </source>
</evidence>
<keyword evidence="6" id="KW-0732">Signal</keyword>
<dbReference type="NCBIfam" id="NF005491">
    <property type="entry name" value="PRK07105.1"/>
    <property type="match status" value="1"/>
</dbReference>
<dbReference type="EMBL" id="FQVI01000022">
    <property type="protein sequence ID" value="SHF33592.1"/>
    <property type="molecule type" value="Genomic_DNA"/>
</dbReference>
<proteinExistence type="predicted"/>
<dbReference type="InterPro" id="IPR029056">
    <property type="entry name" value="Ribokinase-like"/>
</dbReference>